<dbReference type="CDD" id="cd01038">
    <property type="entry name" value="Endonuclease_DUF559"/>
    <property type="match status" value="1"/>
</dbReference>
<accession>A0ABW4W9Q2</accession>
<keyword evidence="2" id="KW-0255">Endonuclease</keyword>
<name>A0ABW4W9Q2_9HYPH</name>
<dbReference type="Pfam" id="PF04480">
    <property type="entry name" value="DUF559"/>
    <property type="match status" value="1"/>
</dbReference>
<evidence type="ECO:0000313" key="2">
    <source>
        <dbReference type="EMBL" id="MFD2053375.1"/>
    </source>
</evidence>
<dbReference type="RefSeq" id="WP_379018129.1">
    <property type="nucleotide sequence ID" value="NZ_JBHUGY010000017.1"/>
</dbReference>
<comment type="caution">
    <text evidence="2">The sequence shown here is derived from an EMBL/GenBank/DDBJ whole genome shotgun (WGS) entry which is preliminary data.</text>
</comment>
<proteinExistence type="predicted"/>
<dbReference type="GO" id="GO:0004519">
    <property type="term" value="F:endonuclease activity"/>
    <property type="evidence" value="ECO:0007669"/>
    <property type="project" value="UniProtKB-KW"/>
</dbReference>
<dbReference type="Gene3D" id="3.40.960.10">
    <property type="entry name" value="VSR Endonuclease"/>
    <property type="match status" value="1"/>
</dbReference>
<dbReference type="PANTHER" id="PTHR38590:SF1">
    <property type="entry name" value="BLL0828 PROTEIN"/>
    <property type="match status" value="1"/>
</dbReference>
<gene>
    <name evidence="2" type="ORF">ACFSQT_09850</name>
</gene>
<dbReference type="PANTHER" id="PTHR38590">
    <property type="entry name" value="BLL0828 PROTEIN"/>
    <property type="match status" value="1"/>
</dbReference>
<keyword evidence="2" id="KW-0540">Nuclease</keyword>
<protein>
    <submittedName>
        <fullName evidence="2">Endonuclease domain-containing protein</fullName>
    </submittedName>
</protein>
<dbReference type="InterPro" id="IPR007569">
    <property type="entry name" value="DUF559"/>
</dbReference>
<evidence type="ECO:0000259" key="1">
    <source>
        <dbReference type="Pfam" id="PF04480"/>
    </source>
</evidence>
<dbReference type="InterPro" id="IPR011335">
    <property type="entry name" value="Restrct_endonuc-II-like"/>
</dbReference>
<dbReference type="SUPFAM" id="SSF52980">
    <property type="entry name" value="Restriction endonuclease-like"/>
    <property type="match status" value="1"/>
</dbReference>
<keyword evidence="3" id="KW-1185">Reference proteome</keyword>
<organism evidence="2 3">
    <name type="scientific">Mesorhizobium calcicola</name>
    <dbReference type="NCBI Taxonomy" id="1300310"/>
    <lineage>
        <taxon>Bacteria</taxon>
        <taxon>Pseudomonadati</taxon>
        <taxon>Pseudomonadota</taxon>
        <taxon>Alphaproteobacteria</taxon>
        <taxon>Hyphomicrobiales</taxon>
        <taxon>Phyllobacteriaceae</taxon>
        <taxon>Mesorhizobium</taxon>
    </lineage>
</organism>
<sequence>MNANLTYPLTMPHQPVLPAKRRFARTLRREPTEAEDKLWHELRGRKLDRIKFRRQVPIGRFVADFLCAEAMLIIEIDGSQHADSSHDRERDNDLMLRGFRVLRFWNDDVMRELDSVWDTIIAYVRDMSLEPWR</sequence>
<reference evidence="3" key="1">
    <citation type="journal article" date="2019" name="Int. J. Syst. Evol. Microbiol.">
        <title>The Global Catalogue of Microorganisms (GCM) 10K type strain sequencing project: providing services to taxonomists for standard genome sequencing and annotation.</title>
        <authorList>
            <consortium name="The Broad Institute Genomics Platform"/>
            <consortium name="The Broad Institute Genome Sequencing Center for Infectious Disease"/>
            <person name="Wu L."/>
            <person name="Ma J."/>
        </authorList>
    </citation>
    <scope>NUCLEOTIDE SEQUENCE [LARGE SCALE GENOMIC DNA]</scope>
    <source>
        <strain evidence="3">CGMCC 1.16226</strain>
    </source>
</reference>
<keyword evidence="2" id="KW-0378">Hydrolase</keyword>
<dbReference type="Proteomes" id="UP001597349">
    <property type="component" value="Unassembled WGS sequence"/>
</dbReference>
<dbReference type="InterPro" id="IPR047216">
    <property type="entry name" value="Endonuclease_DUF559_bact"/>
</dbReference>
<evidence type="ECO:0000313" key="3">
    <source>
        <dbReference type="Proteomes" id="UP001597349"/>
    </source>
</evidence>
<dbReference type="EMBL" id="JBHUGY010000017">
    <property type="protein sequence ID" value="MFD2053375.1"/>
    <property type="molecule type" value="Genomic_DNA"/>
</dbReference>
<feature type="domain" description="DUF559" evidence="1">
    <location>
        <begin position="21"/>
        <end position="123"/>
    </location>
</feature>